<dbReference type="InterPro" id="IPR016195">
    <property type="entry name" value="Pol/histidinol_Pase-like"/>
</dbReference>
<keyword evidence="3 12" id="KW-0378">Hydrolase</keyword>
<evidence type="ECO:0000313" key="16">
    <source>
        <dbReference type="EMBL" id="MBR0663334.1"/>
    </source>
</evidence>
<keyword evidence="7" id="KW-0413">Isomerase</keyword>
<reference evidence="17" key="1">
    <citation type="journal article" date="2021" name="Syst. Appl. Microbiol.">
        <title>Roseomonas hellenica sp. nov., isolated from roots of wild-growing Alkanna tinctoria.</title>
        <authorList>
            <person name="Rat A."/>
            <person name="Naranjo H.D."/>
            <person name="Lebbe L."/>
            <person name="Cnockaert M."/>
            <person name="Krigas N."/>
            <person name="Grigoriadou K."/>
            <person name="Maloupa E."/>
            <person name="Willems A."/>
        </authorList>
    </citation>
    <scope>NUCLEOTIDE SEQUENCE [LARGE SCALE GENOMIC DNA]</scope>
    <source>
        <strain evidence="17">LMG 31523</strain>
    </source>
</reference>
<evidence type="ECO:0000256" key="13">
    <source>
        <dbReference type="SAM" id="MobiDB-lite"/>
    </source>
</evidence>
<evidence type="ECO:0000313" key="17">
    <source>
        <dbReference type="Proteomes" id="UP001196870"/>
    </source>
</evidence>
<dbReference type="Pfam" id="PF00580">
    <property type="entry name" value="UvrD-helicase"/>
    <property type="match status" value="1"/>
</dbReference>
<name>A0ABS5ESR2_9PROT</name>
<feature type="compositionally biased region" description="Low complexity" evidence="13">
    <location>
        <begin position="438"/>
        <end position="459"/>
    </location>
</feature>
<evidence type="ECO:0000256" key="12">
    <source>
        <dbReference type="PROSITE-ProRule" id="PRU00560"/>
    </source>
</evidence>
<comment type="catalytic activity">
    <reaction evidence="8">
        <text>Couples ATP hydrolysis with the unwinding of duplex DNA by translocating in the 3'-5' direction.</text>
        <dbReference type="EC" id="5.6.2.4"/>
    </reaction>
</comment>
<dbReference type="Gene3D" id="1.10.10.160">
    <property type="match status" value="1"/>
</dbReference>
<dbReference type="RefSeq" id="WP_211850931.1">
    <property type="nucleotide sequence ID" value="NZ_JAAGBB010000003.1"/>
</dbReference>
<dbReference type="InterPro" id="IPR014017">
    <property type="entry name" value="DNA_helicase_UvrD-like_C"/>
</dbReference>
<evidence type="ECO:0000256" key="11">
    <source>
        <dbReference type="ARBA" id="ARBA00048988"/>
    </source>
</evidence>
<evidence type="ECO:0000259" key="15">
    <source>
        <dbReference type="PROSITE" id="PS51217"/>
    </source>
</evidence>
<keyword evidence="6" id="KW-0238">DNA-binding</keyword>
<evidence type="ECO:0000256" key="3">
    <source>
        <dbReference type="ARBA" id="ARBA00022801"/>
    </source>
</evidence>
<dbReference type="CDD" id="cd17932">
    <property type="entry name" value="DEXQc_UvrD"/>
    <property type="match status" value="1"/>
</dbReference>
<evidence type="ECO:0000256" key="6">
    <source>
        <dbReference type="ARBA" id="ARBA00023125"/>
    </source>
</evidence>
<keyword evidence="2 12" id="KW-0547">Nucleotide-binding</keyword>
<organism evidence="16 17">
    <name type="scientific">Plastoroseomonas hellenica</name>
    <dbReference type="NCBI Taxonomy" id="2687306"/>
    <lineage>
        <taxon>Bacteria</taxon>
        <taxon>Pseudomonadati</taxon>
        <taxon>Pseudomonadota</taxon>
        <taxon>Alphaproteobacteria</taxon>
        <taxon>Acetobacterales</taxon>
        <taxon>Acetobacteraceae</taxon>
        <taxon>Plastoroseomonas</taxon>
    </lineage>
</organism>
<evidence type="ECO:0000256" key="9">
    <source>
        <dbReference type="ARBA" id="ARBA00034808"/>
    </source>
</evidence>
<feature type="domain" description="UvrD-like helicase C-terminal" evidence="15">
    <location>
        <begin position="727"/>
        <end position="988"/>
    </location>
</feature>
<evidence type="ECO:0000256" key="2">
    <source>
        <dbReference type="ARBA" id="ARBA00022741"/>
    </source>
</evidence>
<dbReference type="SUPFAM" id="SSF52540">
    <property type="entry name" value="P-loop containing nucleoside triphosphate hydrolases"/>
    <property type="match status" value="1"/>
</dbReference>
<dbReference type="PROSITE" id="PS51198">
    <property type="entry name" value="UVRD_HELICASE_ATP_BIND"/>
    <property type="match status" value="1"/>
</dbReference>
<evidence type="ECO:0000256" key="8">
    <source>
        <dbReference type="ARBA" id="ARBA00034617"/>
    </source>
</evidence>
<gene>
    <name evidence="16" type="ORF">GXW71_03100</name>
</gene>
<dbReference type="InterPro" id="IPR014016">
    <property type="entry name" value="UvrD-like_ATP-bd"/>
</dbReference>
<feature type="region of interest" description="Disordered" evidence="13">
    <location>
        <begin position="436"/>
        <end position="459"/>
    </location>
</feature>
<dbReference type="CDD" id="cd19067">
    <property type="entry name" value="PfuEndoQ-like"/>
    <property type="match status" value="1"/>
</dbReference>
<accession>A0ABS5ESR2</accession>
<dbReference type="EC" id="5.6.2.4" evidence="9"/>
<comment type="caution">
    <text evidence="16">The sequence shown here is derived from an EMBL/GenBank/DDBJ whole genome shotgun (WGS) entry which is preliminary data.</text>
</comment>
<dbReference type="CDD" id="cd18807">
    <property type="entry name" value="SF1_C_UvrD"/>
    <property type="match status" value="1"/>
</dbReference>
<dbReference type="InterPro" id="IPR000212">
    <property type="entry name" value="DNA_helicase_UvrD/REP"/>
</dbReference>
<evidence type="ECO:0000256" key="1">
    <source>
        <dbReference type="ARBA" id="ARBA00009922"/>
    </source>
</evidence>
<comment type="similarity">
    <text evidence="1">Belongs to the helicase family. UvrD subfamily.</text>
</comment>
<dbReference type="Pfam" id="PF13361">
    <property type="entry name" value="UvrD_C"/>
    <property type="match status" value="1"/>
</dbReference>
<comment type="catalytic activity">
    <reaction evidence="11">
        <text>ATP + H2O = ADP + phosphate + H(+)</text>
        <dbReference type="Rhea" id="RHEA:13065"/>
        <dbReference type="ChEBI" id="CHEBI:15377"/>
        <dbReference type="ChEBI" id="CHEBI:15378"/>
        <dbReference type="ChEBI" id="CHEBI:30616"/>
        <dbReference type="ChEBI" id="CHEBI:43474"/>
        <dbReference type="ChEBI" id="CHEBI:456216"/>
        <dbReference type="EC" id="5.6.2.4"/>
    </reaction>
</comment>
<evidence type="ECO:0000259" key="14">
    <source>
        <dbReference type="PROSITE" id="PS51198"/>
    </source>
</evidence>
<dbReference type="PANTHER" id="PTHR11070:SF2">
    <property type="entry name" value="ATP-DEPENDENT DNA HELICASE SRS2"/>
    <property type="match status" value="1"/>
</dbReference>
<evidence type="ECO:0000256" key="4">
    <source>
        <dbReference type="ARBA" id="ARBA00022806"/>
    </source>
</evidence>
<dbReference type="SUPFAM" id="SSF89550">
    <property type="entry name" value="PHP domain-like"/>
    <property type="match status" value="1"/>
</dbReference>
<evidence type="ECO:0000256" key="5">
    <source>
        <dbReference type="ARBA" id="ARBA00022840"/>
    </source>
</evidence>
<feature type="domain" description="UvrD-like helicase ATP-binding" evidence="14">
    <location>
        <begin position="469"/>
        <end position="732"/>
    </location>
</feature>
<dbReference type="InterPro" id="IPR027417">
    <property type="entry name" value="P-loop_NTPase"/>
</dbReference>
<dbReference type="Gene3D" id="1.10.486.10">
    <property type="entry name" value="PCRA, domain 4"/>
    <property type="match status" value="2"/>
</dbReference>
<keyword evidence="17" id="KW-1185">Reference proteome</keyword>
<keyword evidence="4 12" id="KW-0347">Helicase</keyword>
<dbReference type="Gene3D" id="3.40.50.300">
    <property type="entry name" value="P-loop containing nucleotide triphosphate hydrolases"/>
    <property type="match status" value="3"/>
</dbReference>
<dbReference type="Gene3D" id="3.20.20.140">
    <property type="entry name" value="Metal-dependent hydrolases"/>
    <property type="match status" value="1"/>
</dbReference>
<keyword evidence="5 12" id="KW-0067">ATP-binding</keyword>
<sequence>MSFHADLHVHSKHSRATSRDLDLEHLAWWAARKGIAVVGTGDCVHPAWLAELKDKLVPDGGGLFRLKPEIEAAIAETLPPACRAPVRFMLSTEISTIYKKGEKTRKIHHLIYAPDFDTVDRLAASLGRIGNIASDGRPILGLDSRDLLEVTLQSGPQAYLVPAHIWTPWFAALGSQSGFDSIAECYGDLAPHIFAVETGLSSDPAMNWRVSSLDRYRLTSNSDAHSPGKLGREATRFTCAPDYFSVRRALETGEGYGGTVEFFPEEGKYHMDGHRACGVRLDPRETLALDGRCPVCGSRVTVGVAHRVELLADRSEAEAPPPPTAGPVASLVPLPEILSEIAGSGVASKTVGQAYDGAIAALGPELALLGEMPVEEIARANALLGEAVTRLRAGSVIRQAGYDGEYGVIRLFEEGELSRLTSGALLFDAPLHRRTRAPKPQAAAPVPAEAAPPTAPAAPEANGRMGILAALDADQARAAAMIDGALTVIAGPGSGKTRMLTHRIAHLVRERGVPAAACLAVTFTRRATEELRARLAVLLAEQAQDVVVHSFHSLGLAILRADGAALGLAPGFRIADEAERRAALAAELAIPEREATRLLRAVSVLKRTGAAGEGEARAARAALDRLGRAGNWVDFDDLVVMAVALLECNAAITEAWRSRFAHVLADEFQDVDEQQYRLLRLITGAAGKLCVIGDPNQAIYGFRGADATCFERFARDYPAARTLRLARNYRSSGVIVTAAAQLLGEAAEGITRPMQEKIVLHEAAGEAAEADFVAAMIEELLGGHDLLSANRDRPCGSGAGAALGFADFAVLYRTDAQAAPFRDAFDRAGIPFRKSSPARLARHAGVDALLRMLAEPDEGEAAQDLPSRIAAAAAAARRQEAGADAAALAEARGWLATLAASDAVAGDAARLREQVVLSTEADFRDARADRVSLMTMHAAKGLEFAVVFVVGVEDGLMPFSWDAGAVEEGGAGAEERRLFYVAMTRARDRLYLTRTAARFWRGAMRPLPPSPFLGTLADDLVTRRAAAFRKRRPQQFSLF</sequence>
<feature type="binding site" evidence="12">
    <location>
        <begin position="490"/>
        <end position="497"/>
    </location>
    <ligand>
        <name>ATP</name>
        <dbReference type="ChEBI" id="CHEBI:30616"/>
    </ligand>
</feature>
<proteinExistence type="inferred from homology"/>
<evidence type="ECO:0000256" key="10">
    <source>
        <dbReference type="ARBA" id="ARBA00034923"/>
    </source>
</evidence>
<protein>
    <recommendedName>
        <fullName evidence="9">DNA 3'-5' helicase</fullName>
        <ecNumber evidence="9">5.6.2.4</ecNumber>
    </recommendedName>
    <alternativeName>
        <fullName evidence="10">DNA 3'-5' helicase II</fullName>
    </alternativeName>
</protein>
<dbReference type="EMBL" id="JAAGBB010000003">
    <property type="protein sequence ID" value="MBR0663334.1"/>
    <property type="molecule type" value="Genomic_DNA"/>
</dbReference>
<dbReference type="PANTHER" id="PTHR11070">
    <property type="entry name" value="UVRD / RECB / PCRA DNA HELICASE FAMILY MEMBER"/>
    <property type="match status" value="1"/>
</dbReference>
<evidence type="ECO:0000256" key="7">
    <source>
        <dbReference type="ARBA" id="ARBA00023235"/>
    </source>
</evidence>
<dbReference type="Proteomes" id="UP001196870">
    <property type="component" value="Unassembled WGS sequence"/>
</dbReference>
<dbReference type="InterPro" id="IPR013986">
    <property type="entry name" value="DExx_box_DNA_helicase_dom_sf"/>
</dbReference>
<dbReference type="PROSITE" id="PS51217">
    <property type="entry name" value="UVRD_HELICASE_CTER"/>
    <property type="match status" value="1"/>
</dbReference>